<protein>
    <submittedName>
        <fullName evidence="2">HNH endonuclease</fullName>
    </submittedName>
</protein>
<evidence type="ECO:0000313" key="2">
    <source>
        <dbReference type="EMBL" id="XAI69699.1"/>
    </source>
</evidence>
<dbReference type="EMBL" id="PP179312">
    <property type="protein sequence ID" value="XAI69699.1"/>
    <property type="molecule type" value="Genomic_DNA"/>
</dbReference>
<dbReference type="InterPro" id="IPR003615">
    <property type="entry name" value="HNH_nuc"/>
</dbReference>
<dbReference type="Pfam" id="PF13392">
    <property type="entry name" value="HNH_3"/>
    <property type="match status" value="1"/>
</dbReference>
<dbReference type="Gene3D" id="3.90.75.20">
    <property type="match status" value="1"/>
</dbReference>
<name>A0AAU6VZF5_9VIRU</name>
<dbReference type="InterPro" id="IPR044925">
    <property type="entry name" value="His-Me_finger_sf"/>
</dbReference>
<accession>A0AAU6VZF5</accession>
<keyword evidence="2" id="KW-0540">Nuclease</keyword>
<proteinExistence type="predicted"/>
<feature type="domain" description="HNH nuclease" evidence="1">
    <location>
        <begin position="69"/>
        <end position="113"/>
    </location>
</feature>
<reference evidence="2" key="1">
    <citation type="journal article" date="2024" name="J. Gen. Virol.">
        <title>Novel phages of Pseudomonas syringae unveil numerous potential auxiliary metabolic genes.</title>
        <authorList>
            <person name="Feltin C."/>
            <person name="Garneau J.R."/>
            <person name="Morris C.E."/>
            <person name="Berard A."/>
            <person name="Torres-Barcelo C."/>
        </authorList>
    </citation>
    <scope>NUCLEOTIDE SEQUENCE</scope>
</reference>
<evidence type="ECO:0000259" key="1">
    <source>
        <dbReference type="Pfam" id="PF13392"/>
    </source>
</evidence>
<organism evidence="2">
    <name type="scientific">Pseudomonas phage Arace01</name>
    <dbReference type="NCBI Taxonomy" id="3138526"/>
    <lineage>
        <taxon>Viruses</taxon>
    </lineage>
</organism>
<keyword evidence="2" id="KW-0378">Hydrolase</keyword>
<sequence>MSMFSLVPSDLIDRRNEIILRIHERVQVVDMGFVLDGKPSPCHIWQGSDSGTGRGGGYGRMSLNGETAAVHRVVYTHYFGYIPAKKQIDHRCNNRACCNPAHLELVSHLRNQRLRAKRAKESKS</sequence>
<dbReference type="SUPFAM" id="SSF54060">
    <property type="entry name" value="His-Me finger endonucleases"/>
    <property type="match status" value="1"/>
</dbReference>
<gene>
    <name evidence="2" type="ORF">Arace01_00031</name>
</gene>
<keyword evidence="2" id="KW-0255">Endonuclease</keyword>
<dbReference type="GO" id="GO:0004519">
    <property type="term" value="F:endonuclease activity"/>
    <property type="evidence" value="ECO:0007669"/>
    <property type="project" value="UniProtKB-KW"/>
</dbReference>